<evidence type="ECO:0000313" key="2">
    <source>
        <dbReference type="EMBL" id="TKW06420.1"/>
    </source>
</evidence>
<dbReference type="AlphaFoldDB" id="A0A4U6TU64"/>
<protein>
    <submittedName>
        <fullName evidence="2">Uncharacterized protein</fullName>
    </submittedName>
</protein>
<gene>
    <name evidence="2" type="ORF">SEVIR_7G241550v2</name>
</gene>
<keyword evidence="1" id="KW-0732">Signal</keyword>
<proteinExistence type="predicted"/>
<accession>A0A4U6TU64</accession>
<feature type="chain" id="PRO_5020856405" evidence="1">
    <location>
        <begin position="21"/>
        <end position="35"/>
    </location>
</feature>
<reference evidence="2" key="1">
    <citation type="submission" date="2019-03" db="EMBL/GenBank/DDBJ databases">
        <title>WGS assembly of Setaria viridis.</title>
        <authorList>
            <person name="Huang P."/>
            <person name="Jenkins J."/>
            <person name="Grimwood J."/>
            <person name="Barry K."/>
            <person name="Healey A."/>
            <person name="Mamidi S."/>
            <person name="Sreedasyam A."/>
            <person name="Shu S."/>
            <person name="Feldman M."/>
            <person name="Wu J."/>
            <person name="Yu Y."/>
            <person name="Chen C."/>
            <person name="Johnson J."/>
            <person name="Rokhsar D."/>
            <person name="Baxter I."/>
            <person name="Schmutz J."/>
            <person name="Brutnell T."/>
            <person name="Kellogg E."/>
        </authorList>
    </citation>
    <scope>NUCLEOTIDE SEQUENCE [LARGE SCALE GENOMIC DNA]</scope>
</reference>
<name>A0A4U6TU64_SETVI</name>
<keyword evidence="3" id="KW-1185">Reference proteome</keyword>
<evidence type="ECO:0000256" key="1">
    <source>
        <dbReference type="SAM" id="SignalP"/>
    </source>
</evidence>
<feature type="signal peptide" evidence="1">
    <location>
        <begin position="1"/>
        <end position="20"/>
    </location>
</feature>
<dbReference type="Proteomes" id="UP000298652">
    <property type="component" value="Chromosome 7"/>
</dbReference>
<dbReference type="EMBL" id="CM016558">
    <property type="protein sequence ID" value="TKW06420.1"/>
    <property type="molecule type" value="Genomic_DNA"/>
</dbReference>
<evidence type="ECO:0000313" key="3">
    <source>
        <dbReference type="Proteomes" id="UP000298652"/>
    </source>
</evidence>
<sequence>MKIICSAHFAIVWLLSDLFAHDTKLPWAMLVVVSW</sequence>
<dbReference type="Gramene" id="TKW06420">
    <property type="protein sequence ID" value="TKW06420"/>
    <property type="gene ID" value="SEVIR_7G241550v2"/>
</dbReference>
<organism evidence="2 3">
    <name type="scientific">Setaria viridis</name>
    <name type="common">Green bristlegrass</name>
    <name type="synonym">Setaria italica subsp. viridis</name>
    <dbReference type="NCBI Taxonomy" id="4556"/>
    <lineage>
        <taxon>Eukaryota</taxon>
        <taxon>Viridiplantae</taxon>
        <taxon>Streptophyta</taxon>
        <taxon>Embryophyta</taxon>
        <taxon>Tracheophyta</taxon>
        <taxon>Spermatophyta</taxon>
        <taxon>Magnoliopsida</taxon>
        <taxon>Liliopsida</taxon>
        <taxon>Poales</taxon>
        <taxon>Poaceae</taxon>
        <taxon>PACMAD clade</taxon>
        <taxon>Panicoideae</taxon>
        <taxon>Panicodae</taxon>
        <taxon>Paniceae</taxon>
        <taxon>Cenchrinae</taxon>
        <taxon>Setaria</taxon>
    </lineage>
</organism>